<protein>
    <recommendedName>
        <fullName evidence="3">DUF4919 domain-containing protein</fullName>
    </recommendedName>
</protein>
<dbReference type="Proteomes" id="UP000229681">
    <property type="component" value="Unassembled WGS sequence"/>
</dbReference>
<proteinExistence type="predicted"/>
<accession>A0A2M8PHC4</accession>
<gene>
    <name evidence="1" type="ORF">CUN49_02795</name>
</gene>
<evidence type="ECO:0000313" key="1">
    <source>
        <dbReference type="EMBL" id="PJF36948.1"/>
    </source>
</evidence>
<dbReference type="Pfam" id="PF16266">
    <property type="entry name" value="DUF4919"/>
    <property type="match status" value="1"/>
</dbReference>
<evidence type="ECO:0008006" key="3">
    <source>
        <dbReference type="Google" id="ProtNLM"/>
    </source>
</evidence>
<organism evidence="1 2">
    <name type="scientific">Candidatus Thermofonsia Clade 1 bacterium</name>
    <dbReference type="NCBI Taxonomy" id="2364210"/>
    <lineage>
        <taxon>Bacteria</taxon>
        <taxon>Bacillati</taxon>
        <taxon>Chloroflexota</taxon>
        <taxon>Candidatus Thermofontia</taxon>
        <taxon>Candidatus Thermofonsia Clade 1</taxon>
    </lineage>
</organism>
<dbReference type="EMBL" id="PGTM01000022">
    <property type="protein sequence ID" value="PJF36948.1"/>
    <property type="molecule type" value="Genomic_DNA"/>
</dbReference>
<comment type="caution">
    <text evidence="1">The sequence shown here is derived from an EMBL/GenBank/DDBJ whole genome shotgun (WGS) entry which is preliminary data.</text>
</comment>
<evidence type="ECO:0000313" key="2">
    <source>
        <dbReference type="Proteomes" id="UP000229681"/>
    </source>
</evidence>
<reference evidence="1 2" key="1">
    <citation type="submission" date="2017-11" db="EMBL/GenBank/DDBJ databases">
        <title>Evolution of Phototrophy in the Chloroflexi Phylum Driven by Horizontal Gene Transfer.</title>
        <authorList>
            <person name="Ward L.M."/>
            <person name="Hemp J."/>
            <person name="Shih P.M."/>
            <person name="Mcglynn S.E."/>
            <person name="Fischer W."/>
        </authorList>
    </citation>
    <scope>NUCLEOTIDE SEQUENCE [LARGE SCALE GENOMIC DNA]</scope>
    <source>
        <strain evidence="1">JP3_13</strain>
    </source>
</reference>
<name>A0A2M8PHC4_9CHLR</name>
<dbReference type="AlphaFoldDB" id="A0A2M8PHC4"/>
<sequence>MPPSAPNRSSTRSVGLSLKRRNFLDEDKHVDYEQLLACALNDLTQVDFTALREAYTRTPHYDPYRSGAIDEQLIALTHAQDWAGAAVLCERLLAADYLHAPLHLVIAYIYQELEDEARATWHLRFARGLIHSLLSSGDGRSPESAFKVITLREEYELLRALSLESLGQRLIAHNERYYDVLSVQDANGAQGEIFFDVTAIIKHARGDSE</sequence>
<dbReference type="InterPro" id="IPR032578">
    <property type="entry name" value="DUF4919"/>
</dbReference>